<feature type="region of interest" description="Disordered" evidence="1">
    <location>
        <begin position="337"/>
        <end position="604"/>
    </location>
</feature>
<dbReference type="STRING" id="1182545.A0A072NYZ1"/>
<accession>A0A072NYZ1</accession>
<dbReference type="PANTHER" id="PTHR47842">
    <property type="entry name" value="EXPRESSED PROTEIN"/>
    <property type="match status" value="1"/>
</dbReference>
<dbReference type="Pfam" id="PF12697">
    <property type="entry name" value="Abhydrolase_6"/>
    <property type="match status" value="1"/>
</dbReference>
<feature type="region of interest" description="Disordered" evidence="1">
    <location>
        <begin position="1"/>
        <end position="75"/>
    </location>
</feature>
<evidence type="ECO:0000259" key="2">
    <source>
        <dbReference type="Pfam" id="PF12697"/>
    </source>
</evidence>
<feature type="compositionally biased region" description="Polar residues" evidence="1">
    <location>
        <begin position="14"/>
        <end position="55"/>
    </location>
</feature>
<evidence type="ECO:0000313" key="3">
    <source>
        <dbReference type="EMBL" id="KEF52766.1"/>
    </source>
</evidence>
<comment type="caution">
    <text evidence="3">The sequence shown here is derived from an EMBL/GenBank/DDBJ whole genome shotgun (WGS) entry which is preliminary data.</text>
</comment>
<sequence>MMVGQKPPLPPRRQPNTSAGEPQSAVSVGQSTQYLSPAGPSSPSIRPADKQNSPYSGGLHDPRASSTQSLRPIESATSTGRRTLLIIYIHGFLGDETSFQSFPAHVHSLITASLAETHVVYTKIYPRYKSRKNVSFAKDDFSNWLAPHESETTDVILVGHSLGGILAAEVVLIPSHRPGSNEFFQHRFLGLIAFDVPFLGMHPGVVGTGIASLFRAPPELPESPRPTEAPFAGPFSPLDPNFNPTYSNDVHLANRQGKLQRAWYFWNKHAGELMKATGQYVSSHVEFGGVLADYPGLRRRYNEIRALEDVDELLRPRAPNGRLMRRVRFVNYYSASSGRIKERSPSPPRPGSLLEPPSSTTEMETMTRRSSEDGTDRSLTVPPSPSPRLSLEEHRDGEVITKEIAELNIDLDPPAHEVTPVSTVSTTSSAFPGDSVDTSTLIPMPSQSTLSVTSSESIQRLGQSNEDGLPPLPPLPVPPPSFDPSPYNDEDAMKLARKEHEREIKAYERAMKDRAKSVKDREKFIQKRQRDAAKREEKEANQIKQDELRTQKEQLKRSSTLNPEEYDKYLKQQTDLEQSGSQIPRKQKDRKFCALPGKDSSTGKRDPTWIRVYMEGVDEVVAHTSMFKTNETYVKMVGDTAERIERWVADDATKRLLLAELRQAPQ</sequence>
<feature type="compositionally biased region" description="Polar residues" evidence="1">
    <location>
        <begin position="64"/>
        <end position="75"/>
    </location>
</feature>
<dbReference type="AlphaFoldDB" id="A0A072NYZ1"/>
<feature type="compositionally biased region" description="Basic and acidic residues" evidence="1">
    <location>
        <begin position="390"/>
        <end position="405"/>
    </location>
</feature>
<dbReference type="RefSeq" id="XP_013255356.1">
    <property type="nucleotide sequence ID" value="XM_013399902.1"/>
</dbReference>
<dbReference type="EMBL" id="AMGV01000016">
    <property type="protein sequence ID" value="KEF52766.1"/>
    <property type="molecule type" value="Genomic_DNA"/>
</dbReference>
<dbReference type="SUPFAM" id="SSF53474">
    <property type="entry name" value="alpha/beta-Hydrolases"/>
    <property type="match status" value="1"/>
</dbReference>
<gene>
    <name evidence="3" type="ORF">A1O9_11183</name>
</gene>
<dbReference type="VEuPathDB" id="FungiDB:A1O9_11183"/>
<feature type="domain" description="AB hydrolase-1" evidence="2">
    <location>
        <begin position="86"/>
        <end position="275"/>
    </location>
</feature>
<feature type="compositionally biased region" description="Pro residues" evidence="1">
    <location>
        <begin position="470"/>
        <end position="483"/>
    </location>
</feature>
<keyword evidence="4" id="KW-1185">Reference proteome</keyword>
<protein>
    <recommendedName>
        <fullName evidence="2">AB hydrolase-1 domain-containing protein</fullName>
    </recommendedName>
</protein>
<dbReference type="Gene3D" id="3.40.50.1820">
    <property type="entry name" value="alpha/beta hydrolase"/>
    <property type="match status" value="1"/>
</dbReference>
<dbReference type="GeneID" id="25286083"/>
<feature type="compositionally biased region" description="Low complexity" evidence="1">
    <location>
        <begin position="418"/>
        <end position="429"/>
    </location>
</feature>
<dbReference type="InterPro" id="IPR029058">
    <property type="entry name" value="AB_hydrolase_fold"/>
</dbReference>
<dbReference type="InterPro" id="IPR000073">
    <property type="entry name" value="AB_hydrolase_1"/>
</dbReference>
<feature type="compositionally biased region" description="Polar residues" evidence="1">
    <location>
        <begin position="571"/>
        <end position="584"/>
    </location>
</feature>
<evidence type="ECO:0000313" key="4">
    <source>
        <dbReference type="Proteomes" id="UP000027920"/>
    </source>
</evidence>
<dbReference type="HOGENOM" id="CLU_008869_0_0_1"/>
<dbReference type="PANTHER" id="PTHR47842:SF3">
    <property type="entry name" value="DUF676 DOMAIN-CONTAINING PROTEIN"/>
    <property type="match status" value="1"/>
</dbReference>
<dbReference type="OrthoDB" id="3248508at2759"/>
<dbReference type="Proteomes" id="UP000027920">
    <property type="component" value="Unassembled WGS sequence"/>
</dbReference>
<reference evidence="3 4" key="1">
    <citation type="submission" date="2013-03" db="EMBL/GenBank/DDBJ databases">
        <title>The Genome Sequence of Exophiala aquamarina CBS 119918.</title>
        <authorList>
            <consortium name="The Broad Institute Genomics Platform"/>
            <person name="Cuomo C."/>
            <person name="de Hoog S."/>
            <person name="Gorbushina A."/>
            <person name="Walker B."/>
            <person name="Young S.K."/>
            <person name="Zeng Q."/>
            <person name="Gargeya S."/>
            <person name="Fitzgerald M."/>
            <person name="Haas B."/>
            <person name="Abouelleil A."/>
            <person name="Allen A.W."/>
            <person name="Alvarado L."/>
            <person name="Arachchi H.M."/>
            <person name="Berlin A.M."/>
            <person name="Chapman S.B."/>
            <person name="Gainer-Dewar J."/>
            <person name="Goldberg J."/>
            <person name="Griggs A."/>
            <person name="Gujja S."/>
            <person name="Hansen M."/>
            <person name="Howarth C."/>
            <person name="Imamovic A."/>
            <person name="Ireland A."/>
            <person name="Larimer J."/>
            <person name="McCowan C."/>
            <person name="Murphy C."/>
            <person name="Pearson M."/>
            <person name="Poon T.W."/>
            <person name="Priest M."/>
            <person name="Roberts A."/>
            <person name="Saif S."/>
            <person name="Shea T."/>
            <person name="Sisk P."/>
            <person name="Sykes S."/>
            <person name="Wortman J."/>
            <person name="Nusbaum C."/>
            <person name="Birren B."/>
        </authorList>
    </citation>
    <scope>NUCLEOTIDE SEQUENCE [LARGE SCALE GENOMIC DNA]</scope>
    <source>
        <strain evidence="3 4">CBS 119918</strain>
    </source>
</reference>
<dbReference type="CDD" id="cd22249">
    <property type="entry name" value="UDM1_RNF168_RNF169-like"/>
    <property type="match status" value="1"/>
</dbReference>
<proteinExistence type="predicted"/>
<name>A0A072NYZ1_9EURO</name>
<feature type="compositionally biased region" description="Basic and acidic residues" evidence="1">
    <location>
        <begin position="365"/>
        <end position="376"/>
    </location>
</feature>
<organism evidence="3 4">
    <name type="scientific">Exophiala aquamarina CBS 119918</name>
    <dbReference type="NCBI Taxonomy" id="1182545"/>
    <lineage>
        <taxon>Eukaryota</taxon>
        <taxon>Fungi</taxon>
        <taxon>Dikarya</taxon>
        <taxon>Ascomycota</taxon>
        <taxon>Pezizomycotina</taxon>
        <taxon>Eurotiomycetes</taxon>
        <taxon>Chaetothyriomycetidae</taxon>
        <taxon>Chaetothyriales</taxon>
        <taxon>Herpotrichiellaceae</taxon>
        <taxon>Exophiala</taxon>
    </lineage>
</organism>
<feature type="compositionally biased region" description="Basic and acidic residues" evidence="1">
    <location>
        <begin position="491"/>
        <end position="556"/>
    </location>
</feature>
<evidence type="ECO:0000256" key="1">
    <source>
        <dbReference type="SAM" id="MobiDB-lite"/>
    </source>
</evidence>
<feature type="compositionally biased region" description="Low complexity" evidence="1">
    <location>
        <begin position="446"/>
        <end position="457"/>
    </location>
</feature>